<dbReference type="InterPro" id="IPR037005">
    <property type="entry name" value="LuxS_sf"/>
</dbReference>
<evidence type="ECO:0000256" key="6">
    <source>
        <dbReference type="ARBA" id="ARBA00022654"/>
    </source>
</evidence>
<comment type="function">
    <text evidence="11 14">Involved in the synthesis of autoinducer 2 (AI-2) which is secreted by bacteria and is used to communicate both the cell density and the metabolic potential of the environment. The regulation of gene expression in response to changes in cell density is called quorum sensing. Catalyzes the transformation of S-ribosylhomocysteine (RHC) to homocysteine (HC) and 4,5-dihydroxy-2,3-pentadione (DPD).</text>
</comment>
<keyword evidence="9 14" id="KW-0408">Iron</keyword>
<accession>A0A401UQV8</accession>
<organism evidence="15 16">
    <name type="scientific">Clostridium tagluense</name>
    <dbReference type="NCBI Taxonomy" id="360422"/>
    <lineage>
        <taxon>Bacteria</taxon>
        <taxon>Bacillati</taxon>
        <taxon>Bacillota</taxon>
        <taxon>Clostridia</taxon>
        <taxon>Eubacteriales</taxon>
        <taxon>Clostridiaceae</taxon>
        <taxon>Clostridium</taxon>
    </lineage>
</organism>
<dbReference type="PANTHER" id="PTHR35799:SF1">
    <property type="entry name" value="S-RIBOSYLHOMOCYSTEINE LYASE"/>
    <property type="match status" value="1"/>
</dbReference>
<dbReference type="PANTHER" id="PTHR35799">
    <property type="entry name" value="S-RIBOSYLHOMOCYSTEINE LYASE"/>
    <property type="match status" value="1"/>
</dbReference>
<keyword evidence="6 14" id="KW-0673">Quorum sensing</keyword>
<proteinExistence type="inferred from homology"/>
<keyword evidence="16" id="KW-1185">Reference proteome</keyword>
<dbReference type="Proteomes" id="UP000287872">
    <property type="component" value="Unassembled WGS sequence"/>
</dbReference>
<evidence type="ECO:0000256" key="14">
    <source>
        <dbReference type="HAMAP-Rule" id="MF_00091"/>
    </source>
</evidence>
<feature type="binding site" evidence="14">
    <location>
        <position position="69"/>
    </location>
    <ligand>
        <name>Fe cation</name>
        <dbReference type="ChEBI" id="CHEBI:24875"/>
    </ligand>
</feature>
<keyword evidence="8 14" id="KW-0071">Autoinducer synthesis</keyword>
<comment type="catalytic activity">
    <reaction evidence="1 14">
        <text>S-(5-deoxy-D-ribos-5-yl)-L-homocysteine = (S)-4,5-dihydroxypentane-2,3-dione + L-homocysteine</text>
        <dbReference type="Rhea" id="RHEA:17753"/>
        <dbReference type="ChEBI" id="CHEBI:29484"/>
        <dbReference type="ChEBI" id="CHEBI:58195"/>
        <dbReference type="ChEBI" id="CHEBI:58199"/>
        <dbReference type="EC" id="4.4.1.21"/>
    </reaction>
</comment>
<evidence type="ECO:0000313" key="15">
    <source>
        <dbReference type="EMBL" id="GCD11901.1"/>
    </source>
</evidence>
<evidence type="ECO:0000313" key="16">
    <source>
        <dbReference type="Proteomes" id="UP000287872"/>
    </source>
</evidence>
<dbReference type="EC" id="4.4.1.21" evidence="4 14"/>
<comment type="caution">
    <text evidence="15">The sequence shown here is derived from an EMBL/GenBank/DDBJ whole genome shotgun (WGS) entry which is preliminary data.</text>
</comment>
<evidence type="ECO:0000256" key="10">
    <source>
        <dbReference type="ARBA" id="ARBA00023239"/>
    </source>
</evidence>
<sequence length="165" mass="18881">MKFNSLLMQEEMSKEKVKVESFSLDHTKVKAPFVRRCEVKVGQKGDIVTKFDLRFMQPNVEFMDIAAIHTLEHLLAGYMREVMEGIIDISPMGCRTGFYMITWNDVSVDKVIETLNYGLTKVIESEEIPAANKFQCGNYKDHSLEGAKEYAKLVLNRGVSSEIYK</sequence>
<evidence type="ECO:0000256" key="2">
    <source>
        <dbReference type="ARBA" id="ARBA00007311"/>
    </source>
</evidence>
<protein>
    <recommendedName>
        <fullName evidence="5 14">S-ribosylhomocysteine lyase</fullName>
        <ecNumber evidence="4 14">4.4.1.21</ecNumber>
    </recommendedName>
    <alternativeName>
        <fullName evidence="12 14">AI-2 synthesis protein</fullName>
    </alternativeName>
    <alternativeName>
        <fullName evidence="13 14">Autoinducer-2 production protein LuxS</fullName>
    </alternativeName>
</protein>
<dbReference type="GO" id="GO:0043768">
    <property type="term" value="F:S-ribosylhomocysteine lyase activity"/>
    <property type="evidence" value="ECO:0007669"/>
    <property type="project" value="UniProtKB-UniRule"/>
</dbReference>
<dbReference type="GO" id="GO:0009372">
    <property type="term" value="P:quorum sensing"/>
    <property type="evidence" value="ECO:0007669"/>
    <property type="project" value="UniProtKB-UniRule"/>
</dbReference>
<dbReference type="RefSeq" id="WP_307720503.1">
    <property type="nucleotide sequence ID" value="NZ_BHYK01000023.1"/>
</dbReference>
<dbReference type="EMBL" id="BHYK01000023">
    <property type="protein sequence ID" value="GCD11901.1"/>
    <property type="molecule type" value="Genomic_DNA"/>
</dbReference>
<gene>
    <name evidence="14 15" type="primary">luxS</name>
    <name evidence="15" type="ORF">Ctaglu_35240</name>
</gene>
<evidence type="ECO:0000256" key="9">
    <source>
        <dbReference type="ARBA" id="ARBA00023004"/>
    </source>
</evidence>
<evidence type="ECO:0000256" key="8">
    <source>
        <dbReference type="ARBA" id="ARBA00022929"/>
    </source>
</evidence>
<dbReference type="SUPFAM" id="SSF63411">
    <property type="entry name" value="LuxS/MPP-like metallohydrolase"/>
    <property type="match status" value="1"/>
</dbReference>
<dbReference type="Gene3D" id="3.30.1360.80">
    <property type="entry name" value="S-ribosylhomocysteinase (LuxS)"/>
    <property type="match status" value="1"/>
</dbReference>
<evidence type="ECO:0000256" key="1">
    <source>
        <dbReference type="ARBA" id="ARBA00000297"/>
    </source>
</evidence>
<comment type="subunit">
    <text evidence="3 14">Homodimer.</text>
</comment>
<dbReference type="HAMAP" id="MF_00091">
    <property type="entry name" value="LuxS"/>
    <property type="match status" value="1"/>
</dbReference>
<dbReference type="InterPro" id="IPR003815">
    <property type="entry name" value="S-ribosylhomocysteinase"/>
</dbReference>
<dbReference type="InterPro" id="IPR011249">
    <property type="entry name" value="Metalloenz_LuxS/M16"/>
</dbReference>
<keyword evidence="10 14" id="KW-0456">Lyase</keyword>
<name>A0A401UQV8_9CLOT</name>
<dbReference type="AlphaFoldDB" id="A0A401UQV8"/>
<dbReference type="PIRSF" id="PIRSF006160">
    <property type="entry name" value="AI2"/>
    <property type="match status" value="1"/>
</dbReference>
<dbReference type="NCBIfam" id="NF002606">
    <property type="entry name" value="PRK02260.2-4"/>
    <property type="match status" value="1"/>
</dbReference>
<keyword evidence="7 14" id="KW-0479">Metal-binding</keyword>
<feature type="binding site" evidence="14">
    <location>
        <position position="136"/>
    </location>
    <ligand>
        <name>Fe cation</name>
        <dbReference type="ChEBI" id="CHEBI:24875"/>
    </ligand>
</feature>
<dbReference type="NCBIfam" id="NF002604">
    <property type="entry name" value="PRK02260.1-4"/>
    <property type="match status" value="1"/>
</dbReference>
<evidence type="ECO:0000256" key="3">
    <source>
        <dbReference type="ARBA" id="ARBA00011738"/>
    </source>
</evidence>
<dbReference type="Pfam" id="PF02664">
    <property type="entry name" value="LuxS"/>
    <property type="match status" value="1"/>
</dbReference>
<dbReference type="GO" id="GO:0005506">
    <property type="term" value="F:iron ion binding"/>
    <property type="evidence" value="ECO:0007669"/>
    <property type="project" value="InterPro"/>
</dbReference>
<comment type="similarity">
    <text evidence="2 14">Belongs to the LuxS family.</text>
</comment>
<evidence type="ECO:0000256" key="12">
    <source>
        <dbReference type="ARBA" id="ARBA00030600"/>
    </source>
</evidence>
<evidence type="ECO:0000256" key="13">
    <source>
        <dbReference type="ARBA" id="ARBA00031777"/>
    </source>
</evidence>
<evidence type="ECO:0000256" key="4">
    <source>
        <dbReference type="ARBA" id="ARBA00012240"/>
    </source>
</evidence>
<comment type="cofactor">
    <cofactor evidence="14">
        <name>Fe cation</name>
        <dbReference type="ChEBI" id="CHEBI:24875"/>
    </cofactor>
    <text evidence="14">Binds 1 Fe cation per subunit.</text>
</comment>
<feature type="binding site" evidence="14">
    <location>
        <position position="73"/>
    </location>
    <ligand>
        <name>Fe cation</name>
        <dbReference type="ChEBI" id="CHEBI:24875"/>
    </ligand>
</feature>
<reference evidence="15 16" key="1">
    <citation type="submission" date="2018-11" db="EMBL/GenBank/DDBJ databases">
        <title>Genome sequencing and assembly of Clostridium tagluense strain A121.</title>
        <authorList>
            <person name="Murakami T."/>
            <person name="Segawa T."/>
            <person name="Shcherbakova V.A."/>
            <person name="Mori H."/>
            <person name="Yoshimura Y."/>
        </authorList>
    </citation>
    <scope>NUCLEOTIDE SEQUENCE [LARGE SCALE GENOMIC DNA]</scope>
    <source>
        <strain evidence="15 16">A121</strain>
    </source>
</reference>
<evidence type="ECO:0000256" key="7">
    <source>
        <dbReference type="ARBA" id="ARBA00022723"/>
    </source>
</evidence>
<evidence type="ECO:0000256" key="5">
    <source>
        <dbReference type="ARBA" id="ARBA00015130"/>
    </source>
</evidence>
<evidence type="ECO:0000256" key="11">
    <source>
        <dbReference type="ARBA" id="ARBA00024654"/>
    </source>
</evidence>
<dbReference type="PRINTS" id="PR01487">
    <property type="entry name" value="LUXSPROTEIN"/>
</dbReference>